<gene>
    <name evidence="3" type="ORF">Fcan01_04097</name>
</gene>
<comment type="caution">
    <text evidence="3">The sequence shown here is derived from an EMBL/GenBank/DDBJ whole genome shotgun (WGS) entry which is preliminary data.</text>
</comment>
<feature type="chain" id="PRO_5012714224" description="Ricin B lectin domain-containing protein" evidence="2">
    <location>
        <begin position="21"/>
        <end position="650"/>
    </location>
</feature>
<dbReference type="EMBL" id="LNIX01000002">
    <property type="protein sequence ID" value="OXA59842.1"/>
    <property type="molecule type" value="Genomic_DNA"/>
</dbReference>
<dbReference type="OrthoDB" id="10540505at2759"/>
<evidence type="ECO:0000313" key="4">
    <source>
        <dbReference type="Proteomes" id="UP000198287"/>
    </source>
</evidence>
<reference evidence="3 4" key="1">
    <citation type="submission" date="2015-12" db="EMBL/GenBank/DDBJ databases">
        <title>The genome of Folsomia candida.</title>
        <authorList>
            <person name="Faddeeva A."/>
            <person name="Derks M.F."/>
            <person name="Anvar Y."/>
            <person name="Smit S."/>
            <person name="Van Straalen N."/>
            <person name="Roelofs D."/>
        </authorList>
    </citation>
    <scope>NUCLEOTIDE SEQUENCE [LARGE SCALE GENOMIC DNA]</scope>
    <source>
        <strain evidence="3 4">VU population</strain>
        <tissue evidence="3">Whole body</tissue>
    </source>
</reference>
<feature type="region of interest" description="Disordered" evidence="1">
    <location>
        <begin position="395"/>
        <end position="509"/>
    </location>
</feature>
<evidence type="ECO:0000256" key="1">
    <source>
        <dbReference type="SAM" id="MobiDB-lite"/>
    </source>
</evidence>
<keyword evidence="2" id="KW-0732">Signal</keyword>
<dbReference type="SUPFAM" id="SSF50370">
    <property type="entry name" value="Ricin B-like lectins"/>
    <property type="match status" value="1"/>
</dbReference>
<feature type="compositionally biased region" description="Acidic residues" evidence="1">
    <location>
        <begin position="423"/>
        <end position="438"/>
    </location>
</feature>
<proteinExistence type="predicted"/>
<protein>
    <recommendedName>
        <fullName evidence="5">Ricin B lectin domain-containing protein</fullName>
    </recommendedName>
</protein>
<keyword evidence="4" id="KW-1185">Reference proteome</keyword>
<dbReference type="AlphaFoldDB" id="A0A226EQE7"/>
<evidence type="ECO:0000256" key="2">
    <source>
        <dbReference type="SAM" id="SignalP"/>
    </source>
</evidence>
<evidence type="ECO:0000313" key="3">
    <source>
        <dbReference type="EMBL" id="OXA59842.1"/>
    </source>
</evidence>
<name>A0A226EQE7_FOLCA</name>
<feature type="signal peptide" evidence="2">
    <location>
        <begin position="1"/>
        <end position="20"/>
    </location>
</feature>
<accession>A0A226EQE7</accession>
<dbReference type="Gene3D" id="2.80.10.50">
    <property type="match status" value="1"/>
</dbReference>
<organism evidence="3 4">
    <name type="scientific">Folsomia candida</name>
    <name type="common">Springtail</name>
    <dbReference type="NCBI Taxonomy" id="158441"/>
    <lineage>
        <taxon>Eukaryota</taxon>
        <taxon>Metazoa</taxon>
        <taxon>Ecdysozoa</taxon>
        <taxon>Arthropoda</taxon>
        <taxon>Hexapoda</taxon>
        <taxon>Collembola</taxon>
        <taxon>Entomobryomorpha</taxon>
        <taxon>Isotomoidea</taxon>
        <taxon>Isotomidae</taxon>
        <taxon>Proisotominae</taxon>
        <taxon>Folsomia</taxon>
    </lineage>
</organism>
<feature type="compositionally biased region" description="Acidic residues" evidence="1">
    <location>
        <begin position="459"/>
        <end position="479"/>
    </location>
</feature>
<evidence type="ECO:0008006" key="5">
    <source>
        <dbReference type="Google" id="ProtNLM"/>
    </source>
</evidence>
<feature type="compositionally biased region" description="Polar residues" evidence="1">
    <location>
        <begin position="554"/>
        <end position="564"/>
    </location>
</feature>
<feature type="region of interest" description="Disordered" evidence="1">
    <location>
        <begin position="541"/>
        <end position="650"/>
    </location>
</feature>
<feature type="compositionally biased region" description="Pro residues" evidence="1">
    <location>
        <begin position="490"/>
        <end position="499"/>
    </location>
</feature>
<dbReference type="InterPro" id="IPR035992">
    <property type="entry name" value="Ricin_B-like_lectins"/>
</dbReference>
<dbReference type="Proteomes" id="UP000198287">
    <property type="component" value="Unassembled WGS sequence"/>
</dbReference>
<sequence length="650" mass="73033">MKRSAAWIFLGIVLLHSKSAGGLLLDLFGEKDRHGISIRVEVSDTECSTFPVSWSSKAASVNTLGSCVQLYDEPLCKGALTIIQPFHTIHQMDLSLINFAERVQSASACGPKVKSGRFVLQNAADASVLTVSSKYGGFARAFTVNASTLISKAQQWDIVELSNSEYSLKPREFGDNYPVSYDEESLKQGKIVKKLWKLMSVGRGRYLIKSEKAQRCLYKTEQSKVEEHDCRVWSPNQEWVLKEIFGNPKTSKNAGSIASRGPGYNFNVLSKVASYIPPSKPLPEFAPIFINASTLATMKRKKVTPAPYTIQKKIRRGPRPVSKPTPALLSYIRPPGLRERPALANKVANNNKFLLLKNPQNNVKEFVPSDDRVETYAYYQQVLLAEKEREELLKKGKKPLEIPKLPPFPPSNRDKKKVTIGASDDEEGDNDDEEDDDASTEKKTITITIRRKKKKDKQEEDEDKSEDDQNSEEEDSDEEDKPKKKKKPPPPRPTPPPFNPYDINFVNFDHTNQSHTGVLQDDELNSSFLQSVFYKVKSLVPGLSSGKDNEDKNAATTTGQQNHQTHPHLMRPSHHENSNEYGPPPPPPRRHKYEQRPEHDLGPPPRGHKQGPDQHDYDLQYGPPPGLRLPKRKSSTTTTTEKSGLFSFLG</sequence>